<keyword evidence="5" id="KW-0443">Lipid metabolism</keyword>
<organism evidence="7 8">
    <name type="scientific">Mycolicibacterium frederiksbergense</name>
    <dbReference type="NCBI Taxonomy" id="117567"/>
    <lineage>
        <taxon>Bacteria</taxon>
        <taxon>Bacillati</taxon>
        <taxon>Actinomycetota</taxon>
        <taxon>Actinomycetes</taxon>
        <taxon>Mycobacteriales</taxon>
        <taxon>Mycobacteriaceae</taxon>
        <taxon>Mycolicibacterium</taxon>
    </lineage>
</organism>
<keyword evidence="2 7" id="KW-0489">Methyltransferase</keyword>
<dbReference type="CDD" id="cd02440">
    <property type="entry name" value="AdoMet_MTases"/>
    <property type="match status" value="1"/>
</dbReference>
<protein>
    <submittedName>
        <fullName evidence="7">Methyltransferase domain-containing protein</fullName>
    </submittedName>
</protein>
<dbReference type="InterPro" id="IPR020803">
    <property type="entry name" value="MeTfrase_dom"/>
</dbReference>
<dbReference type="InterPro" id="IPR003333">
    <property type="entry name" value="CMAS"/>
</dbReference>
<keyword evidence="3 7" id="KW-0808">Transferase</keyword>
<gene>
    <name evidence="7" type="ORF">EXE63_17230</name>
</gene>
<evidence type="ECO:0000256" key="2">
    <source>
        <dbReference type="ARBA" id="ARBA00022603"/>
    </source>
</evidence>
<dbReference type="PANTHER" id="PTHR43667">
    <property type="entry name" value="CYCLOPROPANE-FATTY-ACYL-PHOSPHOLIPID SYNTHASE"/>
    <property type="match status" value="1"/>
</dbReference>
<keyword evidence="4" id="KW-0949">S-adenosyl-L-methionine</keyword>
<dbReference type="AlphaFoldDB" id="A0A6H0S7V2"/>
<evidence type="ECO:0000256" key="5">
    <source>
        <dbReference type="ARBA" id="ARBA00023098"/>
    </source>
</evidence>
<dbReference type="Gene3D" id="3.40.50.150">
    <property type="entry name" value="Vaccinia Virus protein VP39"/>
    <property type="match status" value="1"/>
</dbReference>
<evidence type="ECO:0000313" key="7">
    <source>
        <dbReference type="EMBL" id="QIV82425.1"/>
    </source>
</evidence>
<evidence type="ECO:0000256" key="3">
    <source>
        <dbReference type="ARBA" id="ARBA00022679"/>
    </source>
</evidence>
<dbReference type="RefSeq" id="WP_168142944.1">
    <property type="nucleotide sequence ID" value="NZ_CP038799.1"/>
</dbReference>
<reference evidence="7 8" key="1">
    <citation type="submission" date="2019-04" db="EMBL/GenBank/DDBJ databases">
        <title>Draft, Whole-Genome Sequence of the Anthracene-degrading Mycobacterium frederiksbergense LB501T, Isolated from a Polycyclic Aromatic Hydrocarbon (PAH)-Contaminated Soil.</title>
        <authorList>
            <person name="Augelletti F."/>
        </authorList>
    </citation>
    <scope>NUCLEOTIDE SEQUENCE [LARGE SCALE GENOMIC DNA]</scope>
    <source>
        <strain evidence="7 8">LB 501T</strain>
    </source>
</reference>
<dbReference type="KEGG" id="mfre:EXE63_17230"/>
<sequence>MTTFKDHADQGRLSLAEVLEVFTAGKLPLKFTAYDGSTSGPEDAAVGLSLTSPRGTTYLATAPGELGLARAYVSGDIEPLGVHPGDPYDLLRALADKTAIKRPPARVLANVIGSIGLEHLVPIAPPPQEALPRWRRMAEGLRHSKSRDAEAIHHHYDVSNAFYERVLGPSMTYTCACYPDEHASLEDAQDNKYRLVFEKLRLQPGDRLLDVGCGWGSMVRYAARRGVQVLGVTLSAEQAAWAQRAIADEGLSGLAEVRHGDYRDITESGFDAVSSIGLTEHIGVANYPSYFAFLQAKMRVGALLLNHSITRPNNRTGASASFFIDRYVFPDGELTGSGRIIAEAQDVGFEVLHEENLRKHYALTLRDWCRNLVEHWDEAVAEVGLPTAKVWGLYMAGSRLGFESNVVQLHQVLAVKLDDRGRDTDLPMRPWWAP</sequence>
<dbReference type="InterPro" id="IPR029063">
    <property type="entry name" value="SAM-dependent_MTases_sf"/>
</dbReference>
<dbReference type="GO" id="GO:0008610">
    <property type="term" value="P:lipid biosynthetic process"/>
    <property type="evidence" value="ECO:0007669"/>
    <property type="project" value="InterPro"/>
</dbReference>
<dbReference type="SMART" id="SM00828">
    <property type="entry name" value="PKS_MT"/>
    <property type="match status" value="1"/>
</dbReference>
<dbReference type="Pfam" id="PF02353">
    <property type="entry name" value="CMAS"/>
    <property type="match status" value="1"/>
</dbReference>
<comment type="similarity">
    <text evidence="1">Belongs to the CFA/CMAS family.</text>
</comment>
<proteinExistence type="inferred from homology"/>
<evidence type="ECO:0000313" key="8">
    <source>
        <dbReference type="Proteomes" id="UP000501849"/>
    </source>
</evidence>
<dbReference type="PIRSF" id="PIRSF003085">
    <property type="entry name" value="CMAS"/>
    <property type="match status" value="1"/>
</dbReference>
<dbReference type="GO" id="GO:0032259">
    <property type="term" value="P:methylation"/>
    <property type="evidence" value="ECO:0007669"/>
    <property type="project" value="UniProtKB-KW"/>
</dbReference>
<dbReference type="InterPro" id="IPR050723">
    <property type="entry name" value="CFA/CMAS"/>
</dbReference>
<keyword evidence="8" id="KW-1185">Reference proteome</keyword>
<dbReference type="EMBL" id="CP038799">
    <property type="protein sequence ID" value="QIV82425.1"/>
    <property type="molecule type" value="Genomic_DNA"/>
</dbReference>
<dbReference type="Proteomes" id="UP000501849">
    <property type="component" value="Chromosome"/>
</dbReference>
<dbReference type="PANTHER" id="PTHR43667:SF1">
    <property type="entry name" value="CYCLOPROPANE-FATTY-ACYL-PHOSPHOLIPID SYNTHASE"/>
    <property type="match status" value="1"/>
</dbReference>
<name>A0A6H0S7V2_9MYCO</name>
<dbReference type="SUPFAM" id="SSF53335">
    <property type="entry name" value="S-adenosyl-L-methionine-dependent methyltransferases"/>
    <property type="match status" value="1"/>
</dbReference>
<evidence type="ECO:0000259" key="6">
    <source>
        <dbReference type="SMART" id="SM00828"/>
    </source>
</evidence>
<feature type="domain" description="Polyketide synthase-like methyltransferase" evidence="6">
    <location>
        <begin position="162"/>
        <end position="414"/>
    </location>
</feature>
<evidence type="ECO:0000256" key="1">
    <source>
        <dbReference type="ARBA" id="ARBA00010815"/>
    </source>
</evidence>
<accession>A0A6H0S7V2</accession>
<dbReference type="GO" id="GO:0008168">
    <property type="term" value="F:methyltransferase activity"/>
    <property type="evidence" value="ECO:0007669"/>
    <property type="project" value="UniProtKB-KW"/>
</dbReference>
<evidence type="ECO:0000256" key="4">
    <source>
        <dbReference type="ARBA" id="ARBA00022691"/>
    </source>
</evidence>